<organism evidence="15 16">
    <name type="scientific">Frankliniella fusca</name>
    <dbReference type="NCBI Taxonomy" id="407009"/>
    <lineage>
        <taxon>Eukaryota</taxon>
        <taxon>Metazoa</taxon>
        <taxon>Ecdysozoa</taxon>
        <taxon>Arthropoda</taxon>
        <taxon>Hexapoda</taxon>
        <taxon>Insecta</taxon>
        <taxon>Pterygota</taxon>
        <taxon>Neoptera</taxon>
        <taxon>Paraneoptera</taxon>
        <taxon>Thysanoptera</taxon>
        <taxon>Terebrantia</taxon>
        <taxon>Thripoidea</taxon>
        <taxon>Thripidae</taxon>
        <taxon>Frankliniella</taxon>
    </lineage>
</organism>
<dbReference type="GO" id="GO:0005506">
    <property type="term" value="F:iron ion binding"/>
    <property type="evidence" value="ECO:0007669"/>
    <property type="project" value="TreeGrafter"/>
</dbReference>
<dbReference type="GO" id="GO:0004768">
    <property type="term" value="F:stearoyl-CoA 9-desaturase activity"/>
    <property type="evidence" value="ECO:0007669"/>
    <property type="project" value="TreeGrafter"/>
</dbReference>
<comment type="similarity">
    <text evidence="2 12">Belongs to the fatty acid desaturase type 1 family.</text>
</comment>
<feature type="transmembrane region" description="Helical" evidence="13">
    <location>
        <begin position="20"/>
        <end position="38"/>
    </location>
</feature>
<evidence type="ECO:0000256" key="1">
    <source>
        <dbReference type="ARBA" id="ARBA00004141"/>
    </source>
</evidence>
<keyword evidence="11 12" id="KW-0275">Fatty acid biosynthesis</keyword>
<name>A0AAE1LNV6_9NEOP</name>
<reference evidence="15" key="2">
    <citation type="journal article" date="2023" name="BMC Genomics">
        <title>Pest status, molecular evolution, and epigenetic factors derived from the genome assembly of Frankliniella fusca, a thysanopteran phytovirus vector.</title>
        <authorList>
            <person name="Catto M.A."/>
            <person name="Labadie P.E."/>
            <person name="Jacobson A.L."/>
            <person name="Kennedy G.G."/>
            <person name="Srinivasan R."/>
            <person name="Hunt B.G."/>
        </authorList>
    </citation>
    <scope>NUCLEOTIDE SEQUENCE</scope>
    <source>
        <strain evidence="15">PL_HMW_Pooled</strain>
    </source>
</reference>
<keyword evidence="5" id="KW-0276">Fatty acid metabolism</keyword>
<comment type="cofactor">
    <cofactor evidence="12">
        <name>Fe(2+)</name>
        <dbReference type="ChEBI" id="CHEBI:29033"/>
    </cofactor>
</comment>
<protein>
    <submittedName>
        <fullName evidence="15">Stearoyl-CoA desaturase 5</fullName>
    </submittedName>
</protein>
<evidence type="ECO:0000256" key="7">
    <source>
        <dbReference type="ARBA" id="ARBA00023002"/>
    </source>
</evidence>
<keyword evidence="8" id="KW-0408">Iron</keyword>
<dbReference type="PANTHER" id="PTHR11351:SF21">
    <property type="entry name" value="GH07782P"/>
    <property type="match status" value="1"/>
</dbReference>
<dbReference type="CDD" id="cd03505">
    <property type="entry name" value="Delta9-FADS-like"/>
    <property type="match status" value="1"/>
</dbReference>
<feature type="transmembrane region" description="Helical" evidence="13">
    <location>
        <begin position="166"/>
        <end position="185"/>
    </location>
</feature>
<keyword evidence="16" id="KW-1185">Reference proteome</keyword>
<comment type="caution">
    <text evidence="15">The sequence shown here is derived from an EMBL/GenBank/DDBJ whole genome shotgun (WGS) entry which is preliminary data.</text>
</comment>
<dbReference type="Pfam" id="PF00487">
    <property type="entry name" value="FA_desaturase"/>
    <property type="match status" value="1"/>
</dbReference>
<dbReference type="GO" id="GO:0006636">
    <property type="term" value="P:unsaturated fatty acid biosynthetic process"/>
    <property type="evidence" value="ECO:0007669"/>
    <property type="project" value="TreeGrafter"/>
</dbReference>
<feature type="domain" description="Fatty acid desaturase" evidence="14">
    <location>
        <begin position="51"/>
        <end position="251"/>
    </location>
</feature>
<evidence type="ECO:0000256" key="9">
    <source>
        <dbReference type="ARBA" id="ARBA00023098"/>
    </source>
</evidence>
<evidence type="ECO:0000313" key="16">
    <source>
        <dbReference type="Proteomes" id="UP001219518"/>
    </source>
</evidence>
<evidence type="ECO:0000256" key="3">
    <source>
        <dbReference type="ARBA" id="ARBA00022516"/>
    </source>
</evidence>
<evidence type="ECO:0000256" key="4">
    <source>
        <dbReference type="ARBA" id="ARBA00022692"/>
    </source>
</evidence>
<evidence type="ECO:0000259" key="14">
    <source>
        <dbReference type="Pfam" id="PF00487"/>
    </source>
</evidence>
<evidence type="ECO:0000256" key="13">
    <source>
        <dbReference type="SAM" id="Phobius"/>
    </source>
</evidence>
<proteinExistence type="inferred from homology"/>
<reference evidence="15" key="1">
    <citation type="submission" date="2021-07" db="EMBL/GenBank/DDBJ databases">
        <authorList>
            <person name="Catto M.A."/>
            <person name="Jacobson A."/>
            <person name="Kennedy G."/>
            <person name="Labadie P."/>
            <person name="Hunt B.G."/>
            <person name="Srinivasan R."/>
        </authorList>
    </citation>
    <scope>NUCLEOTIDE SEQUENCE</scope>
    <source>
        <strain evidence="15">PL_HMW_Pooled</strain>
        <tissue evidence="15">Head</tissue>
    </source>
</reference>
<evidence type="ECO:0000256" key="11">
    <source>
        <dbReference type="ARBA" id="ARBA00023160"/>
    </source>
</evidence>
<feature type="transmembrane region" description="Helical" evidence="13">
    <location>
        <begin position="82"/>
        <end position="101"/>
    </location>
</feature>
<accession>A0AAE1LNV6</accession>
<dbReference type="PANTHER" id="PTHR11351">
    <property type="entry name" value="ACYL-COA DESATURASE"/>
    <property type="match status" value="1"/>
</dbReference>
<keyword evidence="9" id="KW-0443">Lipid metabolism</keyword>
<gene>
    <name evidence="15" type="ORF">KUF71_015492</name>
</gene>
<dbReference type="AlphaFoldDB" id="A0AAE1LNV6"/>
<dbReference type="EMBL" id="JAHWGI010001279">
    <property type="protein sequence ID" value="KAK3927186.1"/>
    <property type="molecule type" value="Genomic_DNA"/>
</dbReference>
<comment type="subcellular location">
    <subcellularLocation>
        <location evidence="1">Membrane</location>
        <topology evidence="1">Multi-pass membrane protein</topology>
    </subcellularLocation>
</comment>
<dbReference type="InterPro" id="IPR005804">
    <property type="entry name" value="FA_desaturase_dom"/>
</dbReference>
<dbReference type="InterPro" id="IPR015876">
    <property type="entry name" value="Acyl-CoA_DS"/>
</dbReference>
<sequence length="323" mass="37136">MKNPTKGQPTEQPSKQEYVWSNIIILTLLHAHFAYFAIPWSFTLGECCWALFYGFGLGGFGVTAGVHRLWSHRSYKASAPMRVILACFFLASGMNSVVAWVRDHRVHHKFTETDADPHNAKRGFFFAHVGWLFMRKHPEVLRQGAKIDMSDVLEDPVVQWSERNYWLLKFIFAFAVPILIPVYFFNWTWARAFTVNNGRLVVGFNNTWLVNSAAHIFGSRPYDKRINPSENALVSLLAVGEGWHNYHHTFPWDYKAAEHPYFINLTTLFIDCCSLLGMVSDRKSTKPEMIKSVAARHGDGSHAHEVPYENYAQNQTEIRECGY</sequence>
<evidence type="ECO:0000256" key="5">
    <source>
        <dbReference type="ARBA" id="ARBA00022832"/>
    </source>
</evidence>
<comment type="domain">
    <text evidence="12">The histidine box domains are involved in binding the catalytic metal ions.</text>
</comment>
<evidence type="ECO:0000256" key="6">
    <source>
        <dbReference type="ARBA" id="ARBA00022989"/>
    </source>
</evidence>
<evidence type="ECO:0000313" key="15">
    <source>
        <dbReference type="EMBL" id="KAK3927186.1"/>
    </source>
</evidence>
<evidence type="ECO:0000256" key="12">
    <source>
        <dbReference type="RuleBase" id="RU000581"/>
    </source>
</evidence>
<evidence type="ECO:0000256" key="2">
    <source>
        <dbReference type="ARBA" id="ARBA00009295"/>
    </source>
</evidence>
<dbReference type="GO" id="GO:0005789">
    <property type="term" value="C:endoplasmic reticulum membrane"/>
    <property type="evidence" value="ECO:0007669"/>
    <property type="project" value="TreeGrafter"/>
</dbReference>
<evidence type="ECO:0000256" key="8">
    <source>
        <dbReference type="ARBA" id="ARBA00023004"/>
    </source>
</evidence>
<dbReference type="Proteomes" id="UP001219518">
    <property type="component" value="Unassembled WGS sequence"/>
</dbReference>
<keyword evidence="10 13" id="KW-0472">Membrane</keyword>
<evidence type="ECO:0000256" key="10">
    <source>
        <dbReference type="ARBA" id="ARBA00023136"/>
    </source>
</evidence>
<keyword evidence="7 12" id="KW-0560">Oxidoreductase</keyword>
<dbReference type="PRINTS" id="PR00075">
    <property type="entry name" value="FACDDSATRASE"/>
</dbReference>
<feature type="transmembrane region" description="Helical" evidence="13">
    <location>
        <begin position="50"/>
        <end position="70"/>
    </location>
</feature>
<keyword evidence="6 13" id="KW-1133">Transmembrane helix</keyword>
<keyword evidence="4 12" id="KW-0812">Transmembrane</keyword>
<keyword evidence="3 12" id="KW-0444">Lipid biosynthesis</keyword>